<comment type="subcellular location">
    <subcellularLocation>
        <location evidence="1 7">Cell membrane</location>
        <topology evidence="1 7">Multi-pass membrane protein</topology>
    </subcellularLocation>
</comment>
<dbReference type="RefSeq" id="WP_284826682.1">
    <property type="nucleotide sequence ID" value="NZ_CP126969.1"/>
</dbReference>
<dbReference type="PANTHER" id="PTHR12677:SF59">
    <property type="entry name" value="GOLGI APPARATUS MEMBRANE PROTEIN TVP38-RELATED"/>
    <property type="match status" value="1"/>
</dbReference>
<gene>
    <name evidence="9" type="ORF">QP027_05625</name>
</gene>
<evidence type="ECO:0000256" key="5">
    <source>
        <dbReference type="ARBA" id="ARBA00022989"/>
    </source>
</evidence>
<feature type="transmembrane region" description="Helical" evidence="7">
    <location>
        <begin position="72"/>
        <end position="97"/>
    </location>
</feature>
<feature type="transmembrane region" description="Helical" evidence="7">
    <location>
        <begin position="7"/>
        <end position="25"/>
    </location>
</feature>
<feature type="transmembrane region" description="Helical" evidence="7">
    <location>
        <begin position="186"/>
        <end position="204"/>
    </location>
</feature>
<keyword evidence="4 7" id="KW-0812">Transmembrane</keyword>
<feature type="transmembrane region" description="Helical" evidence="7">
    <location>
        <begin position="154"/>
        <end position="174"/>
    </location>
</feature>
<keyword evidence="6 7" id="KW-0472">Membrane</keyword>
<evidence type="ECO:0000256" key="3">
    <source>
        <dbReference type="ARBA" id="ARBA00022475"/>
    </source>
</evidence>
<name>A0ABY8VGT0_9CORY</name>
<keyword evidence="3 7" id="KW-1003">Cell membrane</keyword>
<dbReference type="PANTHER" id="PTHR12677">
    <property type="entry name" value="GOLGI APPARATUS MEMBRANE PROTEIN TVP38-RELATED"/>
    <property type="match status" value="1"/>
</dbReference>
<comment type="similarity">
    <text evidence="2 7">Belongs to the TVP38/TMEM64 family.</text>
</comment>
<dbReference type="InterPro" id="IPR032816">
    <property type="entry name" value="VTT_dom"/>
</dbReference>
<keyword evidence="10" id="KW-1185">Reference proteome</keyword>
<evidence type="ECO:0000259" key="8">
    <source>
        <dbReference type="Pfam" id="PF09335"/>
    </source>
</evidence>
<protein>
    <recommendedName>
        <fullName evidence="7">TVP38/TMEM64 family membrane protein</fullName>
    </recommendedName>
</protein>
<feature type="transmembrane region" description="Helical" evidence="7">
    <location>
        <begin position="40"/>
        <end position="60"/>
    </location>
</feature>
<dbReference type="Pfam" id="PF09335">
    <property type="entry name" value="VTT_dom"/>
    <property type="match status" value="1"/>
</dbReference>
<evidence type="ECO:0000313" key="9">
    <source>
        <dbReference type="EMBL" id="WIM68859.1"/>
    </source>
</evidence>
<evidence type="ECO:0000256" key="6">
    <source>
        <dbReference type="ARBA" id="ARBA00023136"/>
    </source>
</evidence>
<feature type="transmembrane region" description="Helical" evidence="7">
    <location>
        <begin position="126"/>
        <end position="147"/>
    </location>
</feature>
<reference evidence="9 10" key="1">
    <citation type="submission" date="2023-05" db="EMBL/GenBank/DDBJ databases">
        <title>Corynebacterium suedekumii sp. nov. and Corynebacterium breve sp. nov. isolated from raw cow's milk.</title>
        <authorList>
            <person name="Baer M.K."/>
            <person name="Mehl L."/>
            <person name="Hellmuth R."/>
            <person name="Marke G."/>
            <person name="Lipski A."/>
        </authorList>
    </citation>
    <scope>NUCLEOTIDE SEQUENCE [LARGE SCALE GENOMIC DNA]</scope>
    <source>
        <strain evidence="9 10">R4</strain>
    </source>
</reference>
<evidence type="ECO:0000256" key="2">
    <source>
        <dbReference type="ARBA" id="ARBA00008640"/>
    </source>
</evidence>
<evidence type="ECO:0000313" key="10">
    <source>
        <dbReference type="Proteomes" id="UP001225598"/>
    </source>
</evidence>
<sequence length="220" mass="23813">MTHKRAQVSVIVVAAIAFVVLWALVDVPPMSVLREWADSTGPWFPVLFWLLYVVITQFPIPRTIFTLSAGILFGPLWGILISITATTAAAALSLTIVRSLLRDWIAPKLTHPSVQLINDHLEQKGWLAVISLRMIAGVPFSIMNYVSALTRVRLVPFTFATMIGSAPGTILIVLFGDTLTGEANPIAVIATVALALIGIGGVIIDTQRARRQAHKVDSAL</sequence>
<dbReference type="Proteomes" id="UP001225598">
    <property type="component" value="Chromosome"/>
</dbReference>
<dbReference type="InterPro" id="IPR015414">
    <property type="entry name" value="TMEM64"/>
</dbReference>
<dbReference type="EMBL" id="CP126969">
    <property type="protein sequence ID" value="WIM68859.1"/>
    <property type="molecule type" value="Genomic_DNA"/>
</dbReference>
<evidence type="ECO:0000256" key="1">
    <source>
        <dbReference type="ARBA" id="ARBA00004651"/>
    </source>
</evidence>
<keyword evidence="5 7" id="KW-1133">Transmembrane helix</keyword>
<feature type="domain" description="VTT" evidence="8">
    <location>
        <begin position="60"/>
        <end position="177"/>
    </location>
</feature>
<accession>A0ABY8VGT0</accession>
<evidence type="ECO:0000256" key="4">
    <source>
        <dbReference type="ARBA" id="ARBA00022692"/>
    </source>
</evidence>
<evidence type="ECO:0000256" key="7">
    <source>
        <dbReference type="RuleBase" id="RU366058"/>
    </source>
</evidence>
<proteinExistence type="inferred from homology"/>
<organism evidence="9 10">
    <name type="scientific">Corynebacterium breve</name>
    <dbReference type="NCBI Taxonomy" id="3049799"/>
    <lineage>
        <taxon>Bacteria</taxon>
        <taxon>Bacillati</taxon>
        <taxon>Actinomycetota</taxon>
        <taxon>Actinomycetes</taxon>
        <taxon>Mycobacteriales</taxon>
        <taxon>Corynebacteriaceae</taxon>
        <taxon>Corynebacterium</taxon>
    </lineage>
</organism>